<comment type="caution">
    <text evidence="10">The sequence shown here is derived from an EMBL/GenBank/DDBJ whole genome shotgun (WGS) entry which is preliminary data.</text>
</comment>
<proteinExistence type="predicted"/>
<dbReference type="EMBL" id="BAABKG010000007">
    <property type="protein sequence ID" value="GAA5156058.1"/>
    <property type="molecule type" value="Genomic_DNA"/>
</dbReference>
<evidence type="ECO:0000256" key="2">
    <source>
        <dbReference type="ARBA" id="ARBA00012405"/>
    </source>
</evidence>
<dbReference type="InterPro" id="IPR006094">
    <property type="entry name" value="Oxid_FAD_bind_N"/>
</dbReference>
<evidence type="ECO:0000256" key="7">
    <source>
        <dbReference type="ARBA" id="ARBA00023002"/>
    </source>
</evidence>
<keyword evidence="4" id="KW-0812">Transmembrane</keyword>
<sequence length="452" mass="50309">MTTRAEHEQAVERLVASYAAIPPGAPVRLAKPTTNLFRVRAATTAPGLDVSGLTGVLEVDAGARTADVQGMCTYETLVDATLAHGLVPLVVPQLRTITLGGAVTGLGIESTSFRNGLPHESVLEMDVLTGAGEVVTVRPGDELFDAFPNSYGSLGYATRLRIELEPIAPYVALRHVRFDDADLLAKTIESIVESGEHEGERVDGLDGVAFTPDELYLTLARWSDEPGPGGATSDYAGQQVFFRSLQERETDVLTSYDYLWRWDTDWFWCSGAFGAQNPRLRRLWPRSLRRSDVYMRLLGLDRRFDVADRLDRRAGRPMRERVVQDIEVPVGRLAEFLTWFDREVGMRPVWLCPLVARRPWPAYPLEAGEPYVNVGFWGTVHVGPDAPDAPRNRAIEAMVHELDGHKSLYSEAFYDREAFDALYGGAHLAAVKATYDPDDRLTSLYDKTVRRK</sequence>
<gene>
    <name evidence="10" type="ORF">GCM10023340_42890</name>
</gene>
<name>A0ABP9Q806_9ACTN</name>
<evidence type="ECO:0000259" key="9">
    <source>
        <dbReference type="PROSITE" id="PS51387"/>
    </source>
</evidence>
<reference evidence="11" key="1">
    <citation type="journal article" date="2019" name="Int. J. Syst. Evol. Microbiol.">
        <title>The Global Catalogue of Microorganisms (GCM) 10K type strain sequencing project: providing services to taxonomists for standard genome sequencing and annotation.</title>
        <authorList>
            <consortium name="The Broad Institute Genomics Platform"/>
            <consortium name="The Broad Institute Genome Sequencing Center for Infectious Disease"/>
            <person name="Wu L."/>
            <person name="Ma J."/>
        </authorList>
    </citation>
    <scope>NUCLEOTIDE SEQUENCE [LARGE SCALE GENOMIC DNA]</scope>
    <source>
        <strain evidence="11">JCM 18459</strain>
    </source>
</reference>
<keyword evidence="11" id="KW-1185">Reference proteome</keyword>
<evidence type="ECO:0000313" key="10">
    <source>
        <dbReference type="EMBL" id="GAA5156058.1"/>
    </source>
</evidence>
<dbReference type="Proteomes" id="UP001500221">
    <property type="component" value="Unassembled WGS sequence"/>
</dbReference>
<dbReference type="Gene3D" id="3.40.462.10">
    <property type="entry name" value="FAD-linked oxidases, C-terminal domain"/>
    <property type="match status" value="1"/>
</dbReference>
<dbReference type="PROSITE" id="PS51387">
    <property type="entry name" value="FAD_PCMH"/>
    <property type="match status" value="1"/>
</dbReference>
<dbReference type="InterPro" id="IPR016166">
    <property type="entry name" value="FAD-bd_PCMH"/>
</dbReference>
<comment type="subcellular location">
    <subcellularLocation>
        <location evidence="1">Membrane</location>
        <topology evidence="1">Single-pass membrane protein</topology>
    </subcellularLocation>
</comment>
<dbReference type="SUPFAM" id="SSF56176">
    <property type="entry name" value="FAD-binding/transporter-associated domain-like"/>
    <property type="match status" value="1"/>
</dbReference>
<dbReference type="PANTHER" id="PTHR10801">
    <property type="entry name" value="24-DEHYDROCHOLESTEROL REDUCTASE"/>
    <property type="match status" value="1"/>
</dbReference>
<protein>
    <recommendedName>
        <fullName evidence="2">Delta(24)-sterol reductase</fullName>
        <ecNumber evidence="2">1.3.1.72</ecNumber>
    </recommendedName>
</protein>
<evidence type="ECO:0000256" key="3">
    <source>
        <dbReference type="ARBA" id="ARBA00022630"/>
    </source>
</evidence>
<keyword evidence="5" id="KW-0274">FAD</keyword>
<keyword evidence="3" id="KW-0285">Flavoprotein</keyword>
<dbReference type="EC" id="1.3.1.72" evidence="2"/>
<keyword evidence="6" id="KW-1133">Transmembrane helix</keyword>
<evidence type="ECO:0000256" key="8">
    <source>
        <dbReference type="ARBA" id="ARBA00023136"/>
    </source>
</evidence>
<dbReference type="PANTHER" id="PTHR10801:SF0">
    <property type="entry name" value="DELTA(24)-STEROL REDUCTASE"/>
    <property type="match status" value="1"/>
</dbReference>
<organism evidence="10 11">
    <name type="scientific">Nocardioides marinquilinus</name>
    <dbReference type="NCBI Taxonomy" id="1210400"/>
    <lineage>
        <taxon>Bacteria</taxon>
        <taxon>Bacillati</taxon>
        <taxon>Actinomycetota</taxon>
        <taxon>Actinomycetes</taxon>
        <taxon>Propionibacteriales</taxon>
        <taxon>Nocardioidaceae</taxon>
        <taxon>Nocardioides</taxon>
    </lineage>
</organism>
<dbReference type="RefSeq" id="WP_345463835.1">
    <property type="nucleotide sequence ID" value="NZ_BAABKG010000007.1"/>
</dbReference>
<evidence type="ECO:0000256" key="1">
    <source>
        <dbReference type="ARBA" id="ARBA00004167"/>
    </source>
</evidence>
<dbReference type="InterPro" id="IPR016169">
    <property type="entry name" value="FAD-bd_PCMH_sub2"/>
</dbReference>
<dbReference type="InterPro" id="IPR016164">
    <property type="entry name" value="FAD-linked_Oxase-like_C"/>
</dbReference>
<keyword evidence="7" id="KW-0560">Oxidoreductase</keyword>
<evidence type="ECO:0000256" key="5">
    <source>
        <dbReference type="ARBA" id="ARBA00022827"/>
    </source>
</evidence>
<dbReference type="Pfam" id="PF01565">
    <property type="entry name" value="FAD_binding_4"/>
    <property type="match status" value="1"/>
</dbReference>
<dbReference type="InterPro" id="IPR040165">
    <property type="entry name" value="Diminuto-like"/>
</dbReference>
<evidence type="ECO:0000313" key="11">
    <source>
        <dbReference type="Proteomes" id="UP001500221"/>
    </source>
</evidence>
<feature type="domain" description="FAD-binding PCMH-type" evidence="9">
    <location>
        <begin position="1"/>
        <end position="167"/>
    </location>
</feature>
<dbReference type="Gene3D" id="3.30.465.10">
    <property type="match status" value="1"/>
</dbReference>
<evidence type="ECO:0000256" key="6">
    <source>
        <dbReference type="ARBA" id="ARBA00022989"/>
    </source>
</evidence>
<dbReference type="InterPro" id="IPR036318">
    <property type="entry name" value="FAD-bd_PCMH-like_sf"/>
</dbReference>
<keyword evidence="8" id="KW-0472">Membrane</keyword>
<accession>A0ABP9Q806</accession>
<dbReference type="SUPFAM" id="SSF55103">
    <property type="entry name" value="FAD-linked oxidases, C-terminal domain"/>
    <property type="match status" value="1"/>
</dbReference>
<dbReference type="InterPro" id="IPR016170">
    <property type="entry name" value="Cytok_DH_C_sf"/>
</dbReference>
<evidence type="ECO:0000256" key="4">
    <source>
        <dbReference type="ARBA" id="ARBA00022692"/>
    </source>
</evidence>